<dbReference type="RefSeq" id="WP_280944284.1">
    <property type="nucleotide sequence ID" value="NZ_CP123771.1"/>
</dbReference>
<accession>A0ABY8P9F9</accession>
<name>A0ABY8P9F9_9PSED</name>
<evidence type="ECO:0000313" key="1">
    <source>
        <dbReference type="EMBL" id="WGO91852.1"/>
    </source>
</evidence>
<evidence type="ECO:0000313" key="2">
    <source>
        <dbReference type="Proteomes" id="UP001227386"/>
    </source>
</evidence>
<dbReference type="EMBL" id="CP123771">
    <property type="protein sequence ID" value="WGO91852.1"/>
    <property type="molecule type" value="Genomic_DNA"/>
</dbReference>
<dbReference type="Proteomes" id="UP001227386">
    <property type="component" value="Chromosome"/>
</dbReference>
<gene>
    <name evidence="1" type="ORF">QCD61_19340</name>
</gene>
<reference evidence="1 2" key="1">
    <citation type="journal article" date="2012" name="Appl. Soil Ecol.">
        <title>Isolation and characterization of new plant growth-promoting bacterial endophytes.</title>
        <authorList>
            <person name="Rashid S."/>
            <person name="Charles T.C."/>
            <person name="Glick B.R."/>
        </authorList>
    </citation>
    <scope>NUCLEOTIDE SEQUENCE [LARGE SCALE GENOMIC DNA]</scope>
    <source>
        <strain evidence="1 2">YsS1</strain>
    </source>
</reference>
<protein>
    <submittedName>
        <fullName evidence="1">Uncharacterized protein</fullName>
    </submittedName>
</protein>
<proteinExistence type="predicted"/>
<organism evidence="1 2">
    <name type="scientific">Pseudomonas viciae</name>
    <dbReference type="NCBI Taxonomy" id="2505979"/>
    <lineage>
        <taxon>Bacteria</taxon>
        <taxon>Pseudomonadati</taxon>
        <taxon>Pseudomonadota</taxon>
        <taxon>Gammaproteobacteria</taxon>
        <taxon>Pseudomonadales</taxon>
        <taxon>Pseudomonadaceae</taxon>
        <taxon>Pseudomonas</taxon>
    </lineage>
</organism>
<keyword evidence="2" id="KW-1185">Reference proteome</keyword>
<sequence>MSILREFLIVSLEAIPTDLKRAPHVGADALDLFKNSRLFHFVFLLKGHREAIGAGSGQTKLSAHRSYLEAAVKLLSEAGYPKVMLKPFRKLLELSKVKTFNLKLMSDLVLVSAILAAITAMLVKNNAKIVWLFPDRDKITEWCDGIYSDLVQNFVPGILAVTDLGKRNYEIKRAVPAAFDGRFSWIDAFVRLPDYMAGTVAGWHVENGVINTDKREMVFMHSIVDAKNVAIFRLCFEPDLYLEKIVVARK</sequence>